<keyword evidence="2" id="KW-0472">Membrane</keyword>
<gene>
    <name evidence="3" type="ORF">PVP01_0839600</name>
</gene>
<dbReference type="VEuPathDB" id="PlasmoDB:PVPAM_140007200"/>
<dbReference type="VEuPathDB" id="PlasmoDB:PVX_115985"/>
<feature type="compositionally biased region" description="Polar residues" evidence="1">
    <location>
        <begin position="377"/>
        <end position="397"/>
    </location>
</feature>
<keyword evidence="2" id="KW-0812">Transmembrane</keyword>
<dbReference type="AlphaFoldDB" id="A0A564ZW31"/>
<keyword evidence="2" id="KW-1133">Transmembrane helix</keyword>
<dbReference type="Pfam" id="PF05795">
    <property type="entry name" value="Plasmodium_Vir"/>
    <property type="match status" value="2"/>
</dbReference>
<dbReference type="VEuPathDB" id="PlasmoDB:PVX_183280"/>
<evidence type="ECO:0000256" key="1">
    <source>
        <dbReference type="SAM" id="MobiDB-lite"/>
    </source>
</evidence>
<dbReference type="EMBL" id="LT635619">
    <property type="protein sequence ID" value="VUZ95543.1"/>
    <property type="molecule type" value="Genomic_DNA"/>
</dbReference>
<organism evidence="3 4">
    <name type="scientific">Plasmodium vivax</name>
    <name type="common">malaria parasite P. vivax</name>
    <dbReference type="NCBI Taxonomy" id="5855"/>
    <lineage>
        <taxon>Eukaryota</taxon>
        <taxon>Sar</taxon>
        <taxon>Alveolata</taxon>
        <taxon>Apicomplexa</taxon>
        <taxon>Aconoidasida</taxon>
        <taxon>Haemosporida</taxon>
        <taxon>Plasmodiidae</taxon>
        <taxon>Plasmodium</taxon>
        <taxon>Plasmodium (Plasmodium)</taxon>
    </lineage>
</organism>
<feature type="transmembrane region" description="Helical" evidence="2">
    <location>
        <begin position="469"/>
        <end position="486"/>
    </location>
</feature>
<dbReference type="InterPro" id="IPR008780">
    <property type="entry name" value="Plasmodium_Vir"/>
</dbReference>
<evidence type="ECO:0000313" key="4">
    <source>
        <dbReference type="Proteomes" id="UP000220605"/>
    </source>
</evidence>
<protein>
    <submittedName>
        <fullName evidence="3">VIR protein</fullName>
    </submittedName>
</protein>
<dbReference type="OrthoDB" id="10401570at2759"/>
<dbReference type="Proteomes" id="UP000220605">
    <property type="component" value="Chromosome 8"/>
</dbReference>
<sequence>MTTSPGKTLEEAAKAVGLHKIQEEDFFSKLDESSDFDPLCDEIDKKAGSKSKEAKKICSKLVRLLDKLSKADASKRNNYCSYVRYWLFEQIGEIYTSESAKIDDVTFFNELIDAWTIINMGILKKTCNQEKIKGVKLSELKNRIRSYIYFKNLEKIKKVSISEKKTECDKYLTYLNSFKQVHDGYKDNHCKWLFIFSSSGTDYFPCKDKNELTSLISKLEKCKKDEKPDPKTVLPNAVGSKGVSGQAHVGGQKGSEGTTGPKASVVVSSSSSSSTAVTTSPAVTTPKVATASSPVATTSTVAATKPGTTTTNTVTTTSTRSSPSQERPSLWASLFSSPSPRRTSALTASQTSTSTSGSTVSARPVATVSAPTVRGSAVTQTTNTPNAAGSLSSTGQLSRGGLARPQDAAAVPVKSLSLQPQGNPGYALNQVSSNNLNIGGDANLATITDVPGSSETLYDKLDSNTVKNIVMAAAVLGIIFFLFYYNRSSRIESSIKPKKRKKKAFEHNYYEEYEKELARYESDNESLDSLDDRYYLTYQPDQDSHY</sequence>
<feature type="compositionally biased region" description="Low complexity" evidence="1">
    <location>
        <begin position="343"/>
        <end position="362"/>
    </location>
</feature>
<dbReference type="VEuPathDB" id="PlasmoDB:PVPAM_010013000"/>
<feature type="region of interest" description="Disordered" evidence="1">
    <location>
        <begin position="225"/>
        <end position="408"/>
    </location>
</feature>
<evidence type="ECO:0000313" key="3">
    <source>
        <dbReference type="EMBL" id="VUZ95543.1"/>
    </source>
</evidence>
<dbReference type="VEuPathDB" id="PlasmoDB:PVP01_0839600"/>
<accession>A0A564ZW31</accession>
<feature type="compositionally biased region" description="Low complexity" evidence="1">
    <location>
        <begin position="262"/>
        <end position="324"/>
    </location>
</feature>
<dbReference type="VEuPathDB" id="PlasmoDB:PVW1_020007200"/>
<dbReference type="VEuPathDB" id="PlasmoDB:PVW1_080045300"/>
<name>A0A564ZW31_PLAVI</name>
<reference evidence="4" key="1">
    <citation type="submission" date="2016-07" db="EMBL/GenBank/DDBJ databases">
        <authorList>
            <consortium name="Pathogen Informatics"/>
        </authorList>
    </citation>
    <scope>NUCLEOTIDE SEQUENCE [LARGE SCALE GENOMIC DNA]</scope>
</reference>
<proteinExistence type="predicted"/>
<evidence type="ECO:0000256" key="2">
    <source>
        <dbReference type="SAM" id="Phobius"/>
    </source>
</evidence>